<keyword evidence="4" id="KW-0503">Monooxygenase</keyword>
<dbReference type="EMBL" id="BOVJ01000004">
    <property type="protein sequence ID" value="GIQ61553.1"/>
    <property type="molecule type" value="Genomic_DNA"/>
</dbReference>
<gene>
    <name evidence="6" type="ORF">PACILC2_01210</name>
</gene>
<dbReference type="RefSeq" id="WP_213526767.1">
    <property type="nucleotide sequence ID" value="NZ_BOVJ01000004.1"/>
</dbReference>
<evidence type="ECO:0000256" key="4">
    <source>
        <dbReference type="ARBA" id="ARBA00023033"/>
    </source>
</evidence>
<proteinExistence type="predicted"/>
<evidence type="ECO:0000256" key="1">
    <source>
        <dbReference type="ARBA" id="ARBA00022630"/>
    </source>
</evidence>
<comment type="caution">
    <text evidence="6">The sequence shown here is derived from an EMBL/GenBank/DDBJ whole genome shotgun (WGS) entry which is preliminary data.</text>
</comment>
<organism evidence="6 7">
    <name type="scientific">Paenibacillus cisolokensis</name>
    <dbReference type="NCBI Taxonomy" id="1658519"/>
    <lineage>
        <taxon>Bacteria</taxon>
        <taxon>Bacillati</taxon>
        <taxon>Bacillota</taxon>
        <taxon>Bacilli</taxon>
        <taxon>Bacillales</taxon>
        <taxon>Paenibacillaceae</taxon>
        <taxon>Paenibacillus</taxon>
    </lineage>
</organism>
<name>A0ABQ4N061_9BACL</name>
<dbReference type="PANTHER" id="PTHR30011:SF16">
    <property type="entry name" value="C2H2 FINGER DOMAIN TRANSCRIPTION FACTOR (EUROFUNG)-RELATED"/>
    <property type="match status" value="1"/>
</dbReference>
<protein>
    <recommendedName>
        <fullName evidence="5">Luciferase-like domain-containing protein</fullName>
    </recommendedName>
</protein>
<keyword evidence="2" id="KW-0288">FMN</keyword>
<dbReference type="Gene3D" id="3.20.20.30">
    <property type="entry name" value="Luciferase-like domain"/>
    <property type="match status" value="1"/>
</dbReference>
<dbReference type="Pfam" id="PF00296">
    <property type="entry name" value="Bac_luciferase"/>
    <property type="match status" value="1"/>
</dbReference>
<evidence type="ECO:0000256" key="3">
    <source>
        <dbReference type="ARBA" id="ARBA00023002"/>
    </source>
</evidence>
<dbReference type="InterPro" id="IPR011251">
    <property type="entry name" value="Luciferase-like_dom"/>
</dbReference>
<dbReference type="InterPro" id="IPR051260">
    <property type="entry name" value="Diverse_substr_monoxygenases"/>
</dbReference>
<sequence>MSRFEKHKGYSRMFKENRLTLGLFFPLESYEGSVPEMNIEKQLKLAKRAEELNFAALFVRDVPLHDPYFGDVGQIYDPWVYLGYIAAHTQNIALGTASIILTLRHPLHVAKAAASVDRLSGERLVLGVATGDRPIEFPAFSVNFEERGALFQEAVSVMKQAWKEGFPTIQSQRVDLTNGDLLPKPRLSDIPVLVTGHSSQSPEWIAQNSDGWMYYPRNIKFQAELIKHWRTFTDQFKPFSQSLYIDLMEDPNHAPVPIHLGFKIGRKPLIEFLEFLQNVGVNHVIINLKYGHRPVEDVIEELGAEVVPHFPALTGGTALTAGQNRS</sequence>
<dbReference type="InterPro" id="IPR020020">
    <property type="entry name" value="Luciferase-type_oxidoreductase"/>
</dbReference>
<dbReference type="NCBIfam" id="TIGR03571">
    <property type="entry name" value="lucif_BA3436"/>
    <property type="match status" value="1"/>
</dbReference>
<dbReference type="InterPro" id="IPR036661">
    <property type="entry name" value="Luciferase-like_sf"/>
</dbReference>
<keyword evidence="7" id="KW-1185">Reference proteome</keyword>
<evidence type="ECO:0000313" key="7">
    <source>
        <dbReference type="Proteomes" id="UP000680304"/>
    </source>
</evidence>
<feature type="domain" description="Luciferase-like" evidence="5">
    <location>
        <begin position="22"/>
        <end position="231"/>
    </location>
</feature>
<dbReference type="Proteomes" id="UP000680304">
    <property type="component" value="Unassembled WGS sequence"/>
</dbReference>
<evidence type="ECO:0000259" key="5">
    <source>
        <dbReference type="Pfam" id="PF00296"/>
    </source>
</evidence>
<dbReference type="PANTHER" id="PTHR30011">
    <property type="entry name" value="ALKANESULFONATE MONOOXYGENASE-RELATED"/>
    <property type="match status" value="1"/>
</dbReference>
<reference evidence="6 7" key="1">
    <citation type="submission" date="2021-04" db="EMBL/GenBank/DDBJ databases">
        <title>Draft genome sequence of Paenibacillus cisolokensis, LC2-13A.</title>
        <authorList>
            <person name="Uke A."/>
            <person name="Chhe C."/>
            <person name="Baramee S."/>
            <person name="Kosugi A."/>
        </authorList>
    </citation>
    <scope>NUCLEOTIDE SEQUENCE [LARGE SCALE GENOMIC DNA]</scope>
    <source>
        <strain evidence="6 7">LC2-13A</strain>
    </source>
</reference>
<keyword evidence="1" id="KW-0285">Flavoprotein</keyword>
<accession>A0ABQ4N061</accession>
<dbReference type="CDD" id="cd00347">
    <property type="entry name" value="Flavin_utilizing_monoxygenases"/>
    <property type="match status" value="1"/>
</dbReference>
<dbReference type="SUPFAM" id="SSF51679">
    <property type="entry name" value="Bacterial luciferase-like"/>
    <property type="match status" value="1"/>
</dbReference>
<evidence type="ECO:0000256" key="2">
    <source>
        <dbReference type="ARBA" id="ARBA00022643"/>
    </source>
</evidence>
<evidence type="ECO:0000313" key="6">
    <source>
        <dbReference type="EMBL" id="GIQ61553.1"/>
    </source>
</evidence>
<keyword evidence="3" id="KW-0560">Oxidoreductase</keyword>